<keyword evidence="9" id="KW-1208">Phospholipid metabolism</keyword>
<keyword evidence="10" id="KW-0670">Pyruvate</keyword>
<evidence type="ECO:0000313" key="12">
    <source>
        <dbReference type="EMBL" id="KEJ92302.1"/>
    </source>
</evidence>
<dbReference type="Proteomes" id="UP000027665">
    <property type="component" value="Unassembled WGS sequence"/>
</dbReference>
<dbReference type="PANTHER" id="PTHR35809:SF1">
    <property type="entry name" value="ARCHAETIDYLSERINE DECARBOXYLASE PROENZYME-RELATED"/>
    <property type="match status" value="1"/>
</dbReference>
<evidence type="ECO:0000256" key="7">
    <source>
        <dbReference type="ARBA" id="ARBA00023209"/>
    </source>
</evidence>
<gene>
    <name evidence="12" type="ORF">EH55_04685</name>
</gene>
<dbReference type="PANTHER" id="PTHR35809">
    <property type="entry name" value="ARCHAETIDYLSERINE DECARBOXYLASE PROENZYME-RELATED"/>
    <property type="match status" value="1"/>
</dbReference>
<dbReference type="AlphaFoldDB" id="A0A073J3J2"/>
<keyword evidence="1" id="KW-1003">Cell membrane</keyword>
<evidence type="ECO:0000256" key="3">
    <source>
        <dbReference type="ARBA" id="ARBA00022793"/>
    </source>
</evidence>
<feature type="transmembrane region" description="Helical" evidence="11">
    <location>
        <begin position="12"/>
        <end position="43"/>
    </location>
</feature>
<dbReference type="GO" id="GO:0008654">
    <property type="term" value="P:phospholipid biosynthetic process"/>
    <property type="evidence" value="ECO:0007669"/>
    <property type="project" value="UniProtKB-KW"/>
</dbReference>
<evidence type="ECO:0000313" key="13">
    <source>
        <dbReference type="Proteomes" id="UP000027665"/>
    </source>
</evidence>
<dbReference type="EMBL" id="JMKI01000031">
    <property type="protein sequence ID" value="KEJ92302.1"/>
    <property type="molecule type" value="Genomic_DNA"/>
</dbReference>
<evidence type="ECO:0000256" key="9">
    <source>
        <dbReference type="ARBA" id="ARBA00023264"/>
    </source>
</evidence>
<comment type="caution">
    <text evidence="12">The sequence shown here is derived from an EMBL/GenBank/DDBJ whole genome shotgun (WGS) entry which is preliminary data.</text>
</comment>
<proteinExistence type="predicted"/>
<organism evidence="12 13">
    <name type="scientific">Synergistes jonesii</name>
    <dbReference type="NCBI Taxonomy" id="2754"/>
    <lineage>
        <taxon>Bacteria</taxon>
        <taxon>Thermotogati</taxon>
        <taxon>Synergistota</taxon>
        <taxon>Synergistia</taxon>
        <taxon>Synergistales</taxon>
        <taxon>Synergistaceae</taxon>
        <taxon>Synergistes</taxon>
    </lineage>
</organism>
<evidence type="ECO:0000256" key="8">
    <source>
        <dbReference type="ARBA" id="ARBA00023239"/>
    </source>
</evidence>
<keyword evidence="7" id="KW-0594">Phospholipid biosynthesis</keyword>
<name>A0A073J3J2_9BACT</name>
<dbReference type="PATRIC" id="fig|2754.20.peg.118"/>
<dbReference type="eggNOG" id="COG0688">
    <property type="taxonomic scope" value="Bacteria"/>
</dbReference>
<keyword evidence="11" id="KW-1133">Transmembrane helix</keyword>
<accession>A0A073J3J2</accession>
<dbReference type="STRING" id="2754.EH55_04685"/>
<dbReference type="Pfam" id="PF02666">
    <property type="entry name" value="PS_Dcarbxylase"/>
    <property type="match status" value="1"/>
</dbReference>
<keyword evidence="3" id="KW-0210">Decarboxylase</keyword>
<evidence type="ECO:0000256" key="1">
    <source>
        <dbReference type="ARBA" id="ARBA00022475"/>
    </source>
</evidence>
<dbReference type="GO" id="GO:0004609">
    <property type="term" value="F:phosphatidylserine decarboxylase activity"/>
    <property type="evidence" value="ECO:0007669"/>
    <property type="project" value="InterPro"/>
</dbReference>
<evidence type="ECO:0000256" key="4">
    <source>
        <dbReference type="ARBA" id="ARBA00023098"/>
    </source>
</evidence>
<keyword evidence="8" id="KW-0456">Lyase</keyword>
<dbReference type="InterPro" id="IPR003817">
    <property type="entry name" value="PS_Dcarbxylase"/>
</dbReference>
<keyword evidence="6" id="KW-0865">Zymogen</keyword>
<evidence type="ECO:0000256" key="11">
    <source>
        <dbReference type="SAM" id="Phobius"/>
    </source>
</evidence>
<evidence type="ECO:0000256" key="10">
    <source>
        <dbReference type="ARBA" id="ARBA00023317"/>
    </source>
</evidence>
<reference evidence="12 13" key="1">
    <citation type="submission" date="2014-04" db="EMBL/GenBank/DDBJ databases">
        <title>Draft Genome Sequence of Synergistes jonesii.</title>
        <authorList>
            <person name="Coil D.A."/>
            <person name="Eisen J.A."/>
            <person name="Holland-Moritz H.E."/>
        </authorList>
    </citation>
    <scope>NUCLEOTIDE SEQUENCE [LARGE SCALE GENOMIC DNA]</scope>
    <source>
        <strain evidence="12 13">78-1</strain>
    </source>
</reference>
<dbReference type="GeneID" id="90983596"/>
<keyword evidence="13" id="KW-1185">Reference proteome</keyword>
<keyword evidence="11" id="KW-0812">Transmembrane</keyword>
<dbReference type="InterPro" id="IPR033175">
    <property type="entry name" value="PSD-A"/>
</dbReference>
<sequence length="209" mass="23289">MGVARDGYPTIAALLFMTAGGAFISPWISLCLAFPLCFALWFFRDPEREPEREMKPGDFLSPADGRVVEIEEAEHPYTGRAAKIGIFMSGFDVHVNRFPMRGTVEFTEYIPGKKWFAIAPKASEINERFYVGARSGYGRFLLVQIAGIMARRIAPRVKINDVVSTGERYGMIKLGSKVDIYLPPDIAPNVKIGDRVLAGHTIIGVYRKV</sequence>
<keyword evidence="5 11" id="KW-0472">Membrane</keyword>
<dbReference type="RefSeq" id="WP_037976039.1">
    <property type="nucleotide sequence ID" value="NZ_JMKI01000031.1"/>
</dbReference>
<protein>
    <submittedName>
        <fullName evidence="12">Phosphatidylserine decarboxylase</fullName>
    </submittedName>
</protein>
<keyword evidence="4" id="KW-0443">Lipid metabolism</keyword>
<keyword evidence="2" id="KW-0444">Lipid biosynthesis</keyword>
<dbReference type="OrthoDB" id="9790893at2"/>
<evidence type="ECO:0000256" key="6">
    <source>
        <dbReference type="ARBA" id="ARBA00023145"/>
    </source>
</evidence>
<evidence type="ECO:0000256" key="5">
    <source>
        <dbReference type="ARBA" id="ARBA00023136"/>
    </source>
</evidence>
<evidence type="ECO:0000256" key="2">
    <source>
        <dbReference type="ARBA" id="ARBA00022516"/>
    </source>
</evidence>